<evidence type="ECO:0000256" key="12">
    <source>
        <dbReference type="SAM" id="SignalP"/>
    </source>
</evidence>
<evidence type="ECO:0000313" key="13">
    <source>
        <dbReference type="EMBL" id="OBU62062.1"/>
    </source>
</evidence>
<dbReference type="GO" id="GO:0020037">
    <property type="term" value="F:heme binding"/>
    <property type="evidence" value="ECO:0007669"/>
    <property type="project" value="InterPro"/>
</dbReference>
<reference evidence="13 14" key="1">
    <citation type="submission" date="2016-05" db="EMBL/GenBank/DDBJ databases">
        <title>Draft Genome Sequences of Stenotrophomonas maltophilia Strains Sm32COP, Sm41DVV, Sm46PAILV, SmF3, SmF22, SmSOFb1 and SmCVFa1, Isolated from Different Manures, in France.</title>
        <authorList>
            <person name="Nazaret S."/>
            <person name="Bodilis J."/>
        </authorList>
    </citation>
    <scope>NUCLEOTIDE SEQUENCE [LARGE SCALE GENOMIC DNA]</scope>
    <source>
        <strain evidence="13 14">Sm41DVV</strain>
    </source>
</reference>
<evidence type="ECO:0000256" key="11">
    <source>
        <dbReference type="PIRSR" id="PIRSR604329-50"/>
    </source>
</evidence>
<feature type="binding site" description="axial binding residue" evidence="10 11">
    <location>
        <position position="132"/>
    </location>
    <ligand>
        <name>heme</name>
        <dbReference type="ChEBI" id="CHEBI:30413"/>
    </ligand>
    <ligandPart>
        <name>Fe</name>
        <dbReference type="ChEBI" id="CHEBI:18248"/>
    </ligandPart>
</feature>
<feature type="chain" id="PRO_5042916117" description="Cytochrome c-type biogenesis protein CcmE" evidence="12">
    <location>
        <begin position="25"/>
        <end position="158"/>
    </location>
</feature>
<keyword evidence="5 10" id="KW-0201">Cytochrome c-type biogenesis</keyword>
<dbReference type="EMBL" id="LYVI01000004">
    <property type="protein sequence ID" value="OBU62062.1"/>
    <property type="molecule type" value="Genomic_DNA"/>
</dbReference>
<dbReference type="InterPro" id="IPR036127">
    <property type="entry name" value="CcmE-like_sf"/>
</dbReference>
<dbReference type="PANTHER" id="PTHR34128">
    <property type="entry name" value="CYTOCHROME C-TYPE BIOGENESIS PROTEIN CCME HOMOLOG, MITOCHONDRIAL"/>
    <property type="match status" value="1"/>
</dbReference>
<dbReference type="GO" id="GO:0005886">
    <property type="term" value="C:plasma membrane"/>
    <property type="evidence" value="ECO:0007669"/>
    <property type="project" value="UniProtKB-SubCell"/>
</dbReference>
<dbReference type="GO" id="GO:0046872">
    <property type="term" value="F:metal ion binding"/>
    <property type="evidence" value="ECO:0007669"/>
    <property type="project" value="UniProtKB-KW"/>
</dbReference>
<keyword evidence="6 10" id="KW-0735">Signal-anchor</keyword>
<dbReference type="NCBIfam" id="NF009728">
    <property type="entry name" value="PRK13254.1-2"/>
    <property type="match status" value="1"/>
</dbReference>
<evidence type="ECO:0000256" key="1">
    <source>
        <dbReference type="ARBA" id="ARBA00004370"/>
    </source>
</evidence>
<evidence type="ECO:0000256" key="6">
    <source>
        <dbReference type="ARBA" id="ARBA00022968"/>
    </source>
</evidence>
<name>A0AAP7GT03_STEMA</name>
<evidence type="ECO:0000256" key="4">
    <source>
        <dbReference type="ARBA" id="ARBA00022723"/>
    </source>
</evidence>
<dbReference type="GO" id="GO:0017004">
    <property type="term" value="P:cytochrome complex assembly"/>
    <property type="evidence" value="ECO:0007669"/>
    <property type="project" value="UniProtKB-KW"/>
</dbReference>
<dbReference type="Pfam" id="PF03100">
    <property type="entry name" value="CcmE"/>
    <property type="match status" value="1"/>
</dbReference>
<evidence type="ECO:0000256" key="10">
    <source>
        <dbReference type="HAMAP-Rule" id="MF_01959"/>
    </source>
</evidence>
<gene>
    <name evidence="10" type="primary">ccmE</name>
    <name evidence="10" type="synonym">cycJ</name>
    <name evidence="13" type="ORF">A9K56_08520</name>
</gene>
<keyword evidence="7 10" id="KW-1133">Transmembrane helix</keyword>
<dbReference type="InterPro" id="IPR012340">
    <property type="entry name" value="NA-bd_OB-fold"/>
</dbReference>
<keyword evidence="3 10" id="KW-0812">Transmembrane</keyword>
<evidence type="ECO:0000256" key="7">
    <source>
        <dbReference type="ARBA" id="ARBA00022989"/>
    </source>
</evidence>
<keyword evidence="9 10" id="KW-0472">Membrane</keyword>
<keyword evidence="4 10" id="KW-0479">Metal-binding</keyword>
<comment type="caution">
    <text evidence="13">The sequence shown here is derived from an EMBL/GenBank/DDBJ whole genome shotgun (WGS) entry which is preliminary data.</text>
</comment>
<comment type="subcellular location">
    <subcellularLocation>
        <location evidence="10">Cell membrane</location>
        <topology evidence="10">Single-pass type II membrane protein</topology>
    </subcellularLocation>
    <subcellularLocation>
        <location evidence="1">Membrane</location>
    </subcellularLocation>
</comment>
<comment type="similarity">
    <text evidence="10">Belongs to the CcmE/CycJ family.</text>
</comment>
<keyword evidence="12" id="KW-0732">Signal</keyword>
<evidence type="ECO:0000256" key="5">
    <source>
        <dbReference type="ARBA" id="ARBA00022748"/>
    </source>
</evidence>
<feature type="topological domain" description="Extracellular" evidence="10">
    <location>
        <begin position="30"/>
        <end position="158"/>
    </location>
</feature>
<dbReference type="AlphaFoldDB" id="A0AAP7GT03"/>
<evidence type="ECO:0000256" key="8">
    <source>
        <dbReference type="ARBA" id="ARBA00023004"/>
    </source>
</evidence>
<dbReference type="PANTHER" id="PTHR34128:SF2">
    <property type="entry name" value="CYTOCHROME C-TYPE BIOGENESIS PROTEIN CCME HOMOLOG, MITOCHONDRIAL"/>
    <property type="match status" value="1"/>
</dbReference>
<dbReference type="SUPFAM" id="SSF82093">
    <property type="entry name" value="Heme chaperone CcmE"/>
    <property type="match status" value="1"/>
</dbReference>
<dbReference type="RefSeq" id="WP_053516868.1">
    <property type="nucleotide sequence ID" value="NZ_LDVR01000014.1"/>
</dbReference>
<dbReference type="HAMAP" id="MF_01959">
    <property type="entry name" value="CcmE"/>
    <property type="match status" value="1"/>
</dbReference>
<evidence type="ECO:0000256" key="2">
    <source>
        <dbReference type="ARBA" id="ARBA00022617"/>
    </source>
</evidence>
<keyword evidence="8 10" id="KW-0408">Iron</keyword>
<organism evidence="13 14">
    <name type="scientific">Stenotrophomonas maltophilia</name>
    <name type="common">Pseudomonas maltophilia</name>
    <name type="synonym">Xanthomonas maltophilia</name>
    <dbReference type="NCBI Taxonomy" id="40324"/>
    <lineage>
        <taxon>Bacteria</taxon>
        <taxon>Pseudomonadati</taxon>
        <taxon>Pseudomonadota</taxon>
        <taxon>Gammaproteobacteria</taxon>
        <taxon>Lysobacterales</taxon>
        <taxon>Lysobacteraceae</taxon>
        <taxon>Stenotrophomonas</taxon>
        <taxon>Stenotrophomonas maltophilia group</taxon>
    </lineage>
</organism>
<dbReference type="Proteomes" id="UP000092125">
    <property type="component" value="Unassembled WGS sequence"/>
</dbReference>
<dbReference type="GO" id="GO:0017003">
    <property type="term" value="P:protein-heme linkage"/>
    <property type="evidence" value="ECO:0007669"/>
    <property type="project" value="UniProtKB-UniRule"/>
</dbReference>
<keyword evidence="2 10" id="KW-0349">Heme</keyword>
<feature type="binding site" description="covalent" evidence="10 11">
    <location>
        <position position="128"/>
    </location>
    <ligand>
        <name>heme</name>
        <dbReference type="ChEBI" id="CHEBI:30413"/>
    </ligand>
</feature>
<sequence>MTPVQRRRLAWVLLALLASGLATALVAMALERNIAYLYTPSEVLRGDVEPQSRFRLGGMVVKGSFNRPPGSLEAHFLVTDGDAQLAVTTSRILPDMFAEGTAVVASGRLQDGALQNAVFIADEVLAKHDEQYVPKEVADKMGQAHLKHDVPVTAPEVR</sequence>
<dbReference type="InterPro" id="IPR004329">
    <property type="entry name" value="CcmE"/>
</dbReference>
<comment type="function">
    <text evidence="10">Heme chaperone required for the biogenesis of c-type cytochromes. Transiently binds heme delivered by CcmC and transfers the heme to apo-cytochromes in a process facilitated by CcmF and CcmH.</text>
</comment>
<protein>
    <recommendedName>
        <fullName evidence="10">Cytochrome c-type biogenesis protein CcmE</fullName>
    </recommendedName>
    <alternativeName>
        <fullName evidence="10">Cytochrome c maturation protein E</fullName>
    </alternativeName>
    <alternativeName>
        <fullName evidence="10">Heme chaperone CcmE</fullName>
    </alternativeName>
</protein>
<dbReference type="Gene3D" id="2.40.50.140">
    <property type="entry name" value="Nucleic acid-binding proteins"/>
    <property type="match status" value="1"/>
</dbReference>
<accession>A0AAP7GT03</accession>
<evidence type="ECO:0000256" key="3">
    <source>
        <dbReference type="ARBA" id="ARBA00022692"/>
    </source>
</evidence>
<keyword evidence="10" id="KW-1003">Cell membrane</keyword>
<feature type="signal peptide" evidence="12">
    <location>
        <begin position="1"/>
        <end position="24"/>
    </location>
</feature>
<evidence type="ECO:0000313" key="14">
    <source>
        <dbReference type="Proteomes" id="UP000092125"/>
    </source>
</evidence>
<evidence type="ECO:0000256" key="9">
    <source>
        <dbReference type="ARBA" id="ARBA00023136"/>
    </source>
</evidence>
<proteinExistence type="inferred from homology"/>
<feature type="topological domain" description="Cytoplasmic" evidence="10">
    <location>
        <begin position="1"/>
        <end position="8"/>
    </location>
</feature>